<feature type="domain" description="Rhamnogalacturonan I lyase beta-sheet" evidence="2">
    <location>
        <begin position="428"/>
        <end position="512"/>
    </location>
</feature>
<evidence type="ECO:0000313" key="5">
    <source>
        <dbReference type="Proteomes" id="UP000078148"/>
    </source>
</evidence>
<reference evidence="4 5" key="2">
    <citation type="journal article" date="2016" name="Int. J. Syst. Evol. Microbiol.">
        <title>Paenibacillus bovis sp. nov., isolated from raw yak (Bos grunniens) milk.</title>
        <authorList>
            <person name="Gao C."/>
            <person name="Han J."/>
            <person name="Liu Z."/>
            <person name="Xu X."/>
            <person name="Hang F."/>
            <person name="Wu Z."/>
        </authorList>
    </citation>
    <scope>NUCLEOTIDE SEQUENCE [LARGE SCALE GENOMIC DNA]</scope>
    <source>
        <strain evidence="4 5">BD3526</strain>
    </source>
</reference>
<dbReference type="KEGG" id="pbv:AR543_13975"/>
<dbReference type="STRING" id="1616788.AR543_13975"/>
<dbReference type="PANTHER" id="PTHR43118:SF1">
    <property type="entry name" value="RHAMNOGALACTURONAN LYASE (EUROFUNG)"/>
    <property type="match status" value="1"/>
</dbReference>
<dbReference type="AlphaFoldDB" id="A0A172ZH88"/>
<keyword evidence="5" id="KW-1185">Reference proteome</keyword>
<accession>A0A172ZH88</accession>
<dbReference type="InterPro" id="IPR034641">
    <property type="entry name" value="RGL11"/>
</dbReference>
<protein>
    <recommendedName>
        <fullName evidence="6">Fibronectin type-III domain-containing protein</fullName>
    </recommendedName>
</protein>
<dbReference type="SUPFAM" id="SSF69318">
    <property type="entry name" value="Integrin alpha N-terminal domain"/>
    <property type="match status" value="1"/>
</dbReference>
<evidence type="ECO:0000259" key="2">
    <source>
        <dbReference type="Pfam" id="PF18370"/>
    </source>
</evidence>
<name>A0A172ZH88_9BACL</name>
<dbReference type="InterPro" id="IPR025883">
    <property type="entry name" value="Cadherin-like_domain"/>
</dbReference>
<gene>
    <name evidence="4" type="ORF">AR543_13975</name>
</gene>
<dbReference type="RefSeq" id="WP_060535115.1">
    <property type="nucleotide sequence ID" value="NZ_CP013023.1"/>
</dbReference>
<proteinExistence type="predicted"/>
<reference evidence="5" key="1">
    <citation type="submission" date="2015-10" db="EMBL/GenBank/DDBJ databases">
        <title>Genome of Paenibacillus bovis sp. nov.</title>
        <authorList>
            <person name="Wu Z."/>
            <person name="Gao C."/>
            <person name="Liu Z."/>
            <person name="Zheng H."/>
        </authorList>
    </citation>
    <scope>NUCLEOTIDE SEQUENCE [LARGE SCALE GENOMIC DNA]</scope>
    <source>
        <strain evidence="5">BD3526</strain>
    </source>
</reference>
<dbReference type="InterPro" id="IPR028994">
    <property type="entry name" value="Integrin_alpha_N"/>
</dbReference>
<evidence type="ECO:0000259" key="1">
    <source>
        <dbReference type="Pfam" id="PF12733"/>
    </source>
</evidence>
<feature type="domain" description="Rhamnogalacturonan lyase family 11 C-terminal" evidence="3">
    <location>
        <begin position="517"/>
        <end position="1020"/>
    </location>
</feature>
<sequence>MHFYKRKQLSRQIWSRTLIMIIILSLVYPAVPASVQAENTVLVNEDFGRYPSGSFTIGSGNAWGKEGAAPVVRIVKETVTGITYADIKNTSSGSSYIGQRFAAQTGGMVAEFDIRIPGQNGGSLYMMDGKINATSAAAVNTGIGSGSIQGTFSANRIAYDPSTWYRLQYVINIPGQTYKTTITDLSTGRIIAEWQEAFRNKVARISSVGFYLGRDGGTIQLANAHVTNLDLNLSNLQVKAQDFTPGLTPGFDPSVLQYQMEVPYSVNTLDIAATASDADKVQLNVGDRPATSGASIPFTLDGLSTTIPIRVISDTYTDISRTYTLNVTRLEQYPDLRYVTSEAHNGKVKIGWEETIDPTYTEAHIYQAQKNQKLKLVDTVARGTYISTIDKLKNNTTYTFVVKAAFEDGSESAGVTLQETPVQLPPLQMEYLNRGLVAIPKAGGIYVSWRLLGTDPDSIGFDLYRDGKKVNTDPIRSTTNFLDAGGNRQSTYYVQAVGGKVGPKKSETAKVWSSDHLSIPLRKPADGKTVTGEVYSYSANDATTADLDGDGQYEIILKWIPSNAKDNSQSGHTGSTLVDAYKLDGTFLWRVALGPNIRSGAHYLDMMAYDLDGDGRAEVAFRTADGTVDGQGKVIGNANARYANESGYILSGPEYFSIFEGITGRELVTENYEPARGDVASWGDSYGNRVDRFLATIAYLDGERPSLVMQRGYYTRMVLVAYDWRDGKLTKRWTFDSSTPGNEKYAGQGNHQLSVADVDNDGKDEIITGAAAIDHNGSGLWVSGLGHGDAMHVSDLNPQRLGLEEWAVQENTNAAYSADLKDVRTGRVLWGQPQLGIDVGRGLSADIDPRYPGAEMWAIDGEWNSATGGLFTASGEKIASRIPSSNFAIWWDGDLSRELLDHHFTTEPVRQGVPKIDKWDYTNERLRNLITFTGNLSNNDTKGNPALQADILGDWREELVLRNADSTELHLYSTTEQTNYRFVTLMHDAVYRLGIAWQNTGYNQPPHTGYYLGTGMEQPEPSNIRVIQWGSKS</sequence>
<dbReference type="InterPro" id="IPR041624">
    <property type="entry name" value="RGI_lyase"/>
</dbReference>
<dbReference type="PANTHER" id="PTHR43118">
    <property type="entry name" value="RHAMNOGALACTURONAN LYASE (EUROFUNG)"/>
    <property type="match status" value="1"/>
</dbReference>
<evidence type="ECO:0000313" key="4">
    <source>
        <dbReference type="EMBL" id="ANF97004.1"/>
    </source>
</evidence>
<dbReference type="Pfam" id="PF21348">
    <property type="entry name" value="RGL11_C"/>
    <property type="match status" value="1"/>
</dbReference>
<organism evidence="4 5">
    <name type="scientific">Paenibacillus bovis</name>
    <dbReference type="NCBI Taxonomy" id="1616788"/>
    <lineage>
        <taxon>Bacteria</taxon>
        <taxon>Bacillati</taxon>
        <taxon>Bacillota</taxon>
        <taxon>Bacilli</taxon>
        <taxon>Bacillales</taxon>
        <taxon>Paenibacillaceae</taxon>
        <taxon>Paenibacillus</taxon>
    </lineage>
</organism>
<dbReference type="InterPro" id="IPR013783">
    <property type="entry name" value="Ig-like_fold"/>
</dbReference>
<dbReference type="OrthoDB" id="9802318at2"/>
<dbReference type="EMBL" id="CP013023">
    <property type="protein sequence ID" value="ANF97004.1"/>
    <property type="molecule type" value="Genomic_DNA"/>
</dbReference>
<dbReference type="InterPro" id="IPR049366">
    <property type="entry name" value="RGL11_C"/>
</dbReference>
<evidence type="ECO:0000259" key="3">
    <source>
        <dbReference type="Pfam" id="PF21348"/>
    </source>
</evidence>
<dbReference type="Pfam" id="PF12733">
    <property type="entry name" value="Cadherin-like"/>
    <property type="match status" value="1"/>
</dbReference>
<dbReference type="CDD" id="cd10318">
    <property type="entry name" value="RGL11"/>
    <property type="match status" value="1"/>
</dbReference>
<dbReference type="Pfam" id="PF18370">
    <property type="entry name" value="RGI_lyase"/>
    <property type="match status" value="1"/>
</dbReference>
<evidence type="ECO:0008006" key="6">
    <source>
        <dbReference type="Google" id="ProtNLM"/>
    </source>
</evidence>
<dbReference type="Proteomes" id="UP000078148">
    <property type="component" value="Chromosome"/>
</dbReference>
<dbReference type="Gene3D" id="2.60.40.10">
    <property type="entry name" value="Immunoglobulins"/>
    <property type="match status" value="2"/>
</dbReference>
<feature type="domain" description="Cadherin-like beta-sandwich-like" evidence="1">
    <location>
        <begin position="233"/>
        <end position="329"/>
    </location>
</feature>